<evidence type="ECO:0000256" key="1">
    <source>
        <dbReference type="SAM" id="MobiDB-lite"/>
    </source>
</evidence>
<comment type="caution">
    <text evidence="2">The sequence shown here is derived from an EMBL/GenBank/DDBJ whole genome shotgun (WGS) entry which is preliminary data.</text>
</comment>
<evidence type="ECO:0000313" key="2">
    <source>
        <dbReference type="EMBL" id="KAK3320868.1"/>
    </source>
</evidence>
<proteinExistence type="predicted"/>
<reference evidence="2" key="1">
    <citation type="journal article" date="2023" name="Mol. Phylogenet. Evol.">
        <title>Genome-scale phylogeny and comparative genomics of the fungal order Sordariales.</title>
        <authorList>
            <person name="Hensen N."/>
            <person name="Bonometti L."/>
            <person name="Westerberg I."/>
            <person name="Brannstrom I.O."/>
            <person name="Guillou S."/>
            <person name="Cros-Aarteil S."/>
            <person name="Calhoun S."/>
            <person name="Haridas S."/>
            <person name="Kuo A."/>
            <person name="Mondo S."/>
            <person name="Pangilinan J."/>
            <person name="Riley R."/>
            <person name="LaButti K."/>
            <person name="Andreopoulos B."/>
            <person name="Lipzen A."/>
            <person name="Chen C."/>
            <person name="Yan M."/>
            <person name="Daum C."/>
            <person name="Ng V."/>
            <person name="Clum A."/>
            <person name="Steindorff A."/>
            <person name="Ohm R.A."/>
            <person name="Martin F."/>
            <person name="Silar P."/>
            <person name="Natvig D.O."/>
            <person name="Lalanne C."/>
            <person name="Gautier V."/>
            <person name="Ament-Velasquez S.L."/>
            <person name="Kruys A."/>
            <person name="Hutchinson M.I."/>
            <person name="Powell A.J."/>
            <person name="Barry K."/>
            <person name="Miller A.N."/>
            <person name="Grigoriev I.V."/>
            <person name="Debuchy R."/>
            <person name="Gladieux P."/>
            <person name="Hiltunen Thoren M."/>
            <person name="Johannesson H."/>
        </authorList>
    </citation>
    <scope>NUCLEOTIDE SEQUENCE</scope>
    <source>
        <strain evidence="2">SMH4131-1</strain>
    </source>
</reference>
<name>A0AAE0M6Z5_9PEZI</name>
<organism evidence="2 3">
    <name type="scientific">Cercophora scortea</name>
    <dbReference type="NCBI Taxonomy" id="314031"/>
    <lineage>
        <taxon>Eukaryota</taxon>
        <taxon>Fungi</taxon>
        <taxon>Dikarya</taxon>
        <taxon>Ascomycota</taxon>
        <taxon>Pezizomycotina</taxon>
        <taxon>Sordariomycetes</taxon>
        <taxon>Sordariomycetidae</taxon>
        <taxon>Sordariales</taxon>
        <taxon>Lasiosphaeriaceae</taxon>
        <taxon>Cercophora</taxon>
    </lineage>
</organism>
<accession>A0AAE0M6Z5</accession>
<feature type="region of interest" description="Disordered" evidence="1">
    <location>
        <begin position="23"/>
        <end position="54"/>
    </location>
</feature>
<feature type="compositionally biased region" description="Low complexity" evidence="1">
    <location>
        <begin position="26"/>
        <end position="54"/>
    </location>
</feature>
<dbReference type="EMBL" id="JAUEPO010000005">
    <property type="protein sequence ID" value="KAK3320868.1"/>
    <property type="molecule type" value="Genomic_DNA"/>
</dbReference>
<feature type="region of interest" description="Disordered" evidence="1">
    <location>
        <begin position="137"/>
        <end position="164"/>
    </location>
</feature>
<evidence type="ECO:0000313" key="3">
    <source>
        <dbReference type="Proteomes" id="UP001286456"/>
    </source>
</evidence>
<gene>
    <name evidence="2" type="ORF">B0T19DRAFT_251379</name>
</gene>
<dbReference type="Proteomes" id="UP001286456">
    <property type="component" value="Unassembled WGS sequence"/>
</dbReference>
<keyword evidence="3" id="KW-1185">Reference proteome</keyword>
<protein>
    <submittedName>
        <fullName evidence="2">Uncharacterized protein</fullName>
    </submittedName>
</protein>
<reference evidence="2" key="2">
    <citation type="submission" date="2023-06" db="EMBL/GenBank/DDBJ databases">
        <authorList>
            <consortium name="Lawrence Berkeley National Laboratory"/>
            <person name="Haridas S."/>
            <person name="Hensen N."/>
            <person name="Bonometti L."/>
            <person name="Westerberg I."/>
            <person name="Brannstrom I.O."/>
            <person name="Guillou S."/>
            <person name="Cros-Aarteil S."/>
            <person name="Calhoun S."/>
            <person name="Kuo A."/>
            <person name="Mondo S."/>
            <person name="Pangilinan J."/>
            <person name="Riley R."/>
            <person name="Labutti K."/>
            <person name="Andreopoulos B."/>
            <person name="Lipzen A."/>
            <person name="Chen C."/>
            <person name="Yanf M."/>
            <person name="Daum C."/>
            <person name="Ng V."/>
            <person name="Clum A."/>
            <person name="Steindorff A."/>
            <person name="Ohm R."/>
            <person name="Martin F."/>
            <person name="Silar P."/>
            <person name="Natvig D."/>
            <person name="Lalanne C."/>
            <person name="Gautier V."/>
            <person name="Ament-Velasquez S.L."/>
            <person name="Kruys A."/>
            <person name="Hutchinson M.I."/>
            <person name="Powell A.J."/>
            <person name="Barry K."/>
            <person name="Miller A.N."/>
            <person name="Grigoriev I.V."/>
            <person name="Debuchy R."/>
            <person name="Gladieux P."/>
            <person name="Thoren M.H."/>
            <person name="Johannesson H."/>
        </authorList>
    </citation>
    <scope>NUCLEOTIDE SEQUENCE</scope>
    <source>
        <strain evidence="2">SMH4131-1</strain>
    </source>
</reference>
<dbReference type="AlphaFoldDB" id="A0AAE0M6Z5"/>
<sequence>MEWMACLVLGAWREAGWLAGGHGGRRAAAASQGQGVGQSRSRRMSSSGSGSGSSRAQLWLRFPFTSALLRQMHQHQHQHQHQQQCYKRNQLQQGFRRQNAVRCLLCQSWPRESCWSTVGPRVKKGATGLLPWNLGLARQDQDPTVSDEEERGRRNDVLRDGKMQ</sequence>
<feature type="compositionally biased region" description="Basic and acidic residues" evidence="1">
    <location>
        <begin position="150"/>
        <end position="164"/>
    </location>
</feature>